<organism evidence="10 11">
    <name type="scientific">Phormidium yuhuli AB48</name>
    <dbReference type="NCBI Taxonomy" id="2940671"/>
    <lineage>
        <taxon>Bacteria</taxon>
        <taxon>Bacillati</taxon>
        <taxon>Cyanobacteriota</taxon>
        <taxon>Cyanophyceae</taxon>
        <taxon>Oscillatoriophycideae</taxon>
        <taxon>Oscillatoriales</taxon>
        <taxon>Oscillatoriaceae</taxon>
        <taxon>Phormidium</taxon>
        <taxon>Phormidium yuhuli</taxon>
    </lineage>
</organism>
<dbReference type="Gene3D" id="1.20.1640.10">
    <property type="entry name" value="Multidrug efflux transporter AcrB transmembrane domain"/>
    <property type="match status" value="2"/>
</dbReference>
<keyword evidence="3" id="KW-0813">Transport</keyword>
<dbReference type="Gene3D" id="3.30.70.1320">
    <property type="entry name" value="Multidrug efflux transporter AcrB pore domain like"/>
    <property type="match status" value="1"/>
</dbReference>
<feature type="transmembrane region" description="Helical" evidence="9">
    <location>
        <begin position="858"/>
        <end position="878"/>
    </location>
</feature>
<evidence type="ECO:0000256" key="3">
    <source>
        <dbReference type="ARBA" id="ARBA00022448"/>
    </source>
</evidence>
<evidence type="ECO:0000313" key="11">
    <source>
        <dbReference type="Proteomes" id="UP001056708"/>
    </source>
</evidence>
<evidence type="ECO:0000256" key="9">
    <source>
        <dbReference type="SAM" id="Phobius"/>
    </source>
</evidence>
<keyword evidence="8 9" id="KW-0472">Membrane</keyword>
<feature type="transmembrane region" description="Helical" evidence="9">
    <location>
        <begin position="911"/>
        <end position="936"/>
    </location>
</feature>
<evidence type="ECO:0000256" key="8">
    <source>
        <dbReference type="ARBA" id="ARBA00023136"/>
    </source>
</evidence>
<feature type="transmembrane region" description="Helical" evidence="9">
    <location>
        <begin position="387"/>
        <end position="412"/>
    </location>
</feature>
<evidence type="ECO:0000313" key="10">
    <source>
        <dbReference type="EMBL" id="USR90917.1"/>
    </source>
</evidence>
<dbReference type="InterPro" id="IPR001036">
    <property type="entry name" value="Acrflvin-R"/>
</dbReference>
<protein>
    <submittedName>
        <fullName evidence="10">Efflux RND transporter permease subunit</fullName>
    </submittedName>
</protein>
<evidence type="ECO:0000256" key="5">
    <source>
        <dbReference type="ARBA" id="ARBA00022519"/>
    </source>
</evidence>
<feature type="transmembrane region" description="Helical" evidence="9">
    <location>
        <begin position="335"/>
        <end position="354"/>
    </location>
</feature>
<evidence type="ECO:0000256" key="4">
    <source>
        <dbReference type="ARBA" id="ARBA00022475"/>
    </source>
</evidence>
<dbReference type="PRINTS" id="PR00702">
    <property type="entry name" value="ACRIFLAVINRP"/>
</dbReference>
<keyword evidence="5" id="KW-0997">Cell inner membrane</keyword>
<comment type="similarity">
    <text evidence="2">Belongs to the resistance-nodulation-cell division (RND) (TC 2.A.6) family.</text>
</comment>
<dbReference type="InterPro" id="IPR004764">
    <property type="entry name" value="MdtF-like"/>
</dbReference>
<dbReference type="NCBIfam" id="TIGR00915">
    <property type="entry name" value="2A0602"/>
    <property type="match status" value="1"/>
</dbReference>
<dbReference type="Pfam" id="PF00873">
    <property type="entry name" value="ACR_tran"/>
    <property type="match status" value="1"/>
</dbReference>
<feature type="transmembrane region" description="Helical" evidence="9">
    <location>
        <begin position="12"/>
        <end position="31"/>
    </location>
</feature>
<dbReference type="Gene3D" id="3.30.2090.10">
    <property type="entry name" value="Multidrug efflux transporter AcrB TolC docking domain, DN and DC subdomains"/>
    <property type="match status" value="2"/>
</dbReference>
<dbReference type="PANTHER" id="PTHR32063:SF28">
    <property type="entry name" value="BLR2861 PROTEIN"/>
    <property type="match status" value="1"/>
</dbReference>
<dbReference type="Gene3D" id="3.30.70.1440">
    <property type="entry name" value="Multidrug efflux transporter AcrB pore domain"/>
    <property type="match status" value="1"/>
</dbReference>
<name>A0ABY5AP05_9CYAN</name>
<feature type="transmembrane region" description="Helical" evidence="9">
    <location>
        <begin position="465"/>
        <end position="487"/>
    </location>
</feature>
<proteinExistence type="inferred from homology"/>
<evidence type="ECO:0000256" key="2">
    <source>
        <dbReference type="ARBA" id="ARBA00010942"/>
    </source>
</evidence>
<feature type="transmembrane region" description="Helical" evidence="9">
    <location>
        <begin position="988"/>
        <end position="1014"/>
    </location>
</feature>
<dbReference type="SUPFAM" id="SSF82693">
    <property type="entry name" value="Multidrug efflux transporter AcrB pore domain, PN1, PN2, PC1 and PC2 subdomains"/>
    <property type="match status" value="3"/>
</dbReference>
<dbReference type="Proteomes" id="UP001056708">
    <property type="component" value="Chromosome"/>
</dbReference>
<dbReference type="SUPFAM" id="SSF82714">
    <property type="entry name" value="Multidrug efflux transporter AcrB TolC docking domain, DN and DC subdomains"/>
    <property type="match status" value="2"/>
</dbReference>
<feature type="transmembrane region" description="Helical" evidence="9">
    <location>
        <begin position="433"/>
        <end position="453"/>
    </location>
</feature>
<comment type="subcellular location">
    <subcellularLocation>
        <location evidence="1">Cell inner membrane</location>
        <topology evidence="1">Multi-pass membrane protein</topology>
    </subcellularLocation>
</comment>
<feature type="transmembrane region" description="Helical" evidence="9">
    <location>
        <begin position="957"/>
        <end position="976"/>
    </location>
</feature>
<keyword evidence="7 9" id="KW-1133">Transmembrane helix</keyword>
<feature type="transmembrane region" description="Helical" evidence="9">
    <location>
        <begin position="885"/>
        <end position="905"/>
    </location>
</feature>
<feature type="transmembrane region" description="Helical" evidence="9">
    <location>
        <begin position="525"/>
        <end position="546"/>
    </location>
</feature>
<keyword evidence="6 9" id="KW-0812">Transmembrane</keyword>
<dbReference type="SUPFAM" id="SSF82866">
    <property type="entry name" value="Multidrug efflux transporter AcrB transmembrane domain"/>
    <property type="match status" value="2"/>
</dbReference>
<gene>
    <name evidence="10" type="ORF">NEA10_19170</name>
</gene>
<evidence type="ECO:0000256" key="7">
    <source>
        <dbReference type="ARBA" id="ARBA00022989"/>
    </source>
</evidence>
<dbReference type="EMBL" id="CP098611">
    <property type="protein sequence ID" value="USR90917.1"/>
    <property type="molecule type" value="Genomic_DNA"/>
</dbReference>
<dbReference type="RefSeq" id="WP_252662941.1">
    <property type="nucleotide sequence ID" value="NZ_CP098611.1"/>
</dbReference>
<keyword evidence="4" id="KW-1003">Cell membrane</keyword>
<dbReference type="InterPro" id="IPR027463">
    <property type="entry name" value="AcrB_DN_DC_subdom"/>
</dbReference>
<dbReference type="PANTHER" id="PTHR32063">
    <property type="match status" value="1"/>
</dbReference>
<accession>A0ABY5AP05</accession>
<evidence type="ECO:0000256" key="6">
    <source>
        <dbReference type="ARBA" id="ARBA00022692"/>
    </source>
</evidence>
<reference evidence="10" key="1">
    <citation type="submission" date="2022-06" db="EMBL/GenBank/DDBJ databases">
        <title>Genome sequence of Phormidium yuhuli AB48 isolated from an industrial photobioreactor environment.</title>
        <authorList>
            <person name="Qiu Y."/>
            <person name="Noonan A.J.C."/>
            <person name="Dofher K."/>
            <person name="Koch M."/>
            <person name="Kieft B."/>
            <person name="Lin X."/>
            <person name="Ziels R.M."/>
            <person name="Hallam S.J."/>
        </authorList>
    </citation>
    <scope>NUCLEOTIDE SEQUENCE</scope>
    <source>
        <strain evidence="10">AB48</strain>
    </source>
</reference>
<sequence length="1031" mass="112446">MFYQFFIKRPVFASVCSLLLMLVGLVGYGSLPVQELPSIDPPVVSVNTTYPGANPRVVETEVTEILEAELNGVEGVRTLTSTSREGVSSITVQFELDQDIDVGAQEVQRSISQVLGRLPDDVDAPVIRRESGDATPIIWFSVYGDNEGISTLELSDYADRVLVNALESVNGVSSIFVGGERRYAMRLWIDPQRLSARNLTILDVENVLRQENIELPSGRIEGQRSEFSVRTLGRLQEPEEYEALVLRTTSDGTQIRFSDVGYAEIGAEDDRSFVRFNGRPAVGLGVVKLATANTLEVAADARAEMERLRADFPPGMDYEVAVDNSEFVQLAIDEVWGSLYLACLLVVLVIFFFLRDWRATIIPAVTIPVSLISAFGVMFILDFSINTLTLFALTLATGLVVDDTIVVLENIVRYIEQEEMKPYHAAIKGLQEVIFAVIATTVVLVAVFLPVGFATGVTGQLFAEFALTLAGSVIVSSFVALTLAPTLSARVLKSHSMLHGWIFDKVEDFLNGAANFYASSLRLALSFKTVVVVAFALSLGLLGILFTQIPQGFLPDEDRGQILTIVNAPQGVTINYTDEVMQQIEAIYEEIPEVRYYFTIGAFGGGGPGQVNQGIAFVRLQPWDERSQPQQSQQALVGQLFGRFSQISDALIFPVNPPALPGAGLGQPVQMVLQGASLEQLAEISGDFAQRANALPELMNVDTTLKITQPEVTVAIDRQKAAALGINARDIANTLQILLGGQQITSFNRENRRYEVVVQAEERFRLSPERLQELSLRTSEGELVPLSNLVRLETSTTPPQIEHYQRFRSATVEGSPAPGYSLGEAIEALQTLADEIVPSEITTQLAGESLEFEEAGEATAFIFGLAMAFIFLVLSAQFESYLDPIVVLLAVPLSLIGALGSLLLVGLELNVYSQIGLIMLIGLATKNSILIVEFANQKREEGLSIYRAVVEAGRIRFRPILMTAFSTIFGLMPLALATGAGAASRVSIGVSVVGGMFLSTILSLYVVPVFYLIINGVQTRLVRTLHLEPEH</sequence>
<evidence type="ECO:0000256" key="1">
    <source>
        <dbReference type="ARBA" id="ARBA00004429"/>
    </source>
</evidence>
<dbReference type="Gene3D" id="3.30.70.1430">
    <property type="entry name" value="Multidrug efflux transporter AcrB pore domain"/>
    <property type="match status" value="2"/>
</dbReference>
<keyword evidence="11" id="KW-1185">Reference proteome</keyword>
<feature type="transmembrane region" description="Helical" evidence="9">
    <location>
        <begin position="361"/>
        <end position="381"/>
    </location>
</feature>